<dbReference type="PROSITE" id="PS51745">
    <property type="entry name" value="PB1"/>
    <property type="match status" value="1"/>
</dbReference>
<dbReference type="GO" id="GO:0035973">
    <property type="term" value="P:aggrephagy"/>
    <property type="evidence" value="ECO:0007669"/>
    <property type="project" value="TreeGrafter"/>
</dbReference>
<sequence length="201" mass="23168">MSTEEREPMAPVEPVNVKYEFRGKIKRFIYEHRPFLMMKAKILEMEPEFHGYLVYIDDEGDRVAIECQADYKIALQIYKNSNASCFKLYCVETPKPEKSPPPYKSVVNVTHQYVYCDNCSESETEPIHGIRYKCAVCPDFDLCEECEKQGIHAEHAMIRYVDPQTPRFFGNFDAHIPTANPPGYSCPFRNAMTGSRSQGLS</sequence>
<keyword evidence="1" id="KW-0479">Metal-binding</keyword>
<accession>A0A4U5P0I5</accession>
<dbReference type="SMART" id="SM00291">
    <property type="entry name" value="ZnF_ZZ"/>
    <property type="match status" value="1"/>
</dbReference>
<dbReference type="STRING" id="34508.A0A4U5P0I5"/>
<dbReference type="Pfam" id="PF00569">
    <property type="entry name" value="ZZ"/>
    <property type="match status" value="1"/>
</dbReference>
<dbReference type="CDD" id="cd05992">
    <property type="entry name" value="PB1"/>
    <property type="match status" value="1"/>
</dbReference>
<reference evidence="7 8" key="2">
    <citation type="journal article" date="2019" name="G3 (Bethesda)">
        <title>Hybrid Assembly of the Genome of the Entomopathogenic Nematode Steinernema carpocapsae Identifies the X-Chromosome.</title>
        <authorList>
            <person name="Serra L."/>
            <person name="Macchietto M."/>
            <person name="Macias-Munoz A."/>
            <person name="McGill C.J."/>
            <person name="Rodriguez I.M."/>
            <person name="Rodriguez B."/>
            <person name="Murad R."/>
            <person name="Mortazavi A."/>
        </authorList>
    </citation>
    <scope>NUCLEOTIDE SEQUENCE [LARGE SCALE GENOMIC DNA]</scope>
    <source>
        <strain evidence="7 8">ALL</strain>
    </source>
</reference>
<evidence type="ECO:0000313" key="7">
    <source>
        <dbReference type="EMBL" id="TKR89402.1"/>
    </source>
</evidence>
<dbReference type="GO" id="GO:0070530">
    <property type="term" value="F:K63-linked polyubiquitin modification-dependent protein binding"/>
    <property type="evidence" value="ECO:0007669"/>
    <property type="project" value="TreeGrafter"/>
</dbReference>
<protein>
    <recommendedName>
        <fullName evidence="9">ZZ-type domain-containing protein</fullName>
    </recommendedName>
</protein>
<evidence type="ECO:0000256" key="1">
    <source>
        <dbReference type="ARBA" id="ARBA00022723"/>
    </source>
</evidence>
<evidence type="ECO:0000259" key="5">
    <source>
        <dbReference type="PROSITE" id="PS50135"/>
    </source>
</evidence>
<dbReference type="PROSITE" id="PS50135">
    <property type="entry name" value="ZF_ZZ_2"/>
    <property type="match status" value="1"/>
</dbReference>
<comment type="caution">
    <text evidence="7">The sequence shown here is derived from an EMBL/GenBank/DDBJ whole genome shotgun (WGS) entry which is preliminary data.</text>
</comment>
<dbReference type="SUPFAM" id="SSF54277">
    <property type="entry name" value="CAD &amp; PB1 domains"/>
    <property type="match status" value="1"/>
</dbReference>
<dbReference type="InterPro" id="IPR000433">
    <property type="entry name" value="Znf_ZZ"/>
</dbReference>
<dbReference type="GO" id="GO:0007032">
    <property type="term" value="P:endosome organization"/>
    <property type="evidence" value="ECO:0007669"/>
    <property type="project" value="TreeGrafter"/>
</dbReference>
<dbReference type="Gene3D" id="3.10.20.90">
    <property type="entry name" value="Phosphatidylinositol 3-kinase Catalytic Subunit, Chain A, domain 1"/>
    <property type="match status" value="1"/>
</dbReference>
<evidence type="ECO:0008006" key="9">
    <source>
        <dbReference type="Google" id="ProtNLM"/>
    </source>
</evidence>
<dbReference type="SMART" id="SM00666">
    <property type="entry name" value="PB1"/>
    <property type="match status" value="1"/>
</dbReference>
<evidence type="ECO:0000256" key="4">
    <source>
        <dbReference type="PROSITE-ProRule" id="PRU00228"/>
    </source>
</evidence>
<dbReference type="GO" id="GO:0000423">
    <property type="term" value="P:mitophagy"/>
    <property type="evidence" value="ECO:0007669"/>
    <property type="project" value="TreeGrafter"/>
</dbReference>
<dbReference type="SUPFAM" id="SSF57850">
    <property type="entry name" value="RING/U-box"/>
    <property type="match status" value="1"/>
</dbReference>
<name>A0A4U5P0I5_STECR</name>
<dbReference type="PANTHER" id="PTHR15090">
    <property type="entry name" value="SEQUESTOSOME 1-RELATED"/>
    <property type="match status" value="1"/>
</dbReference>
<dbReference type="Proteomes" id="UP000298663">
    <property type="component" value="Unassembled WGS sequence"/>
</dbReference>
<keyword evidence="3" id="KW-0862">Zinc</keyword>
<dbReference type="GO" id="GO:0005080">
    <property type="term" value="F:protein kinase C binding"/>
    <property type="evidence" value="ECO:0007669"/>
    <property type="project" value="TreeGrafter"/>
</dbReference>
<keyword evidence="2 4" id="KW-0863">Zinc-finger</keyword>
<dbReference type="Pfam" id="PF00564">
    <property type="entry name" value="PB1"/>
    <property type="match status" value="1"/>
</dbReference>
<dbReference type="InterPro" id="IPR043145">
    <property type="entry name" value="Znf_ZZ_sf"/>
</dbReference>
<evidence type="ECO:0000256" key="3">
    <source>
        <dbReference type="ARBA" id="ARBA00022833"/>
    </source>
</evidence>
<dbReference type="PANTHER" id="PTHR15090:SF0">
    <property type="entry name" value="SEQUESTOSOME-1"/>
    <property type="match status" value="1"/>
</dbReference>
<evidence type="ECO:0000313" key="8">
    <source>
        <dbReference type="Proteomes" id="UP000298663"/>
    </source>
</evidence>
<dbReference type="GO" id="GO:0016235">
    <property type="term" value="C:aggresome"/>
    <property type="evidence" value="ECO:0007669"/>
    <property type="project" value="TreeGrafter"/>
</dbReference>
<proteinExistence type="predicted"/>
<dbReference type="Gene3D" id="3.30.60.90">
    <property type="match status" value="1"/>
</dbReference>
<keyword evidence="8" id="KW-1185">Reference proteome</keyword>
<dbReference type="GO" id="GO:0044753">
    <property type="term" value="C:amphisome"/>
    <property type="evidence" value="ECO:0007669"/>
    <property type="project" value="TreeGrafter"/>
</dbReference>
<dbReference type="InterPro" id="IPR052260">
    <property type="entry name" value="Autophagy_Rcpt_SigReg"/>
</dbReference>
<evidence type="ECO:0000256" key="2">
    <source>
        <dbReference type="ARBA" id="ARBA00022771"/>
    </source>
</evidence>
<dbReference type="CDD" id="cd02340">
    <property type="entry name" value="ZZ_NBR1_like"/>
    <property type="match status" value="1"/>
</dbReference>
<dbReference type="InterPro" id="IPR000270">
    <property type="entry name" value="PB1_dom"/>
</dbReference>
<feature type="domain" description="ZZ-type" evidence="5">
    <location>
        <begin position="111"/>
        <end position="165"/>
    </location>
</feature>
<dbReference type="GO" id="GO:0008270">
    <property type="term" value="F:zinc ion binding"/>
    <property type="evidence" value="ECO:0007669"/>
    <property type="project" value="UniProtKB-KW"/>
</dbReference>
<evidence type="ECO:0000259" key="6">
    <source>
        <dbReference type="PROSITE" id="PS51745"/>
    </source>
</evidence>
<gene>
    <name evidence="7" type="ORF">L596_013510</name>
</gene>
<dbReference type="InterPro" id="IPR053793">
    <property type="entry name" value="PB1-like"/>
</dbReference>
<feature type="domain" description="PB1" evidence="6">
    <location>
        <begin position="14"/>
        <end position="93"/>
    </location>
</feature>
<dbReference type="EMBL" id="AZBU02000003">
    <property type="protein sequence ID" value="TKR89402.1"/>
    <property type="molecule type" value="Genomic_DNA"/>
</dbReference>
<organism evidence="7 8">
    <name type="scientific">Steinernema carpocapsae</name>
    <name type="common">Entomopathogenic nematode</name>
    <dbReference type="NCBI Taxonomy" id="34508"/>
    <lineage>
        <taxon>Eukaryota</taxon>
        <taxon>Metazoa</taxon>
        <taxon>Ecdysozoa</taxon>
        <taxon>Nematoda</taxon>
        <taxon>Chromadorea</taxon>
        <taxon>Rhabditida</taxon>
        <taxon>Tylenchina</taxon>
        <taxon>Panagrolaimomorpha</taxon>
        <taxon>Strongyloidoidea</taxon>
        <taxon>Steinernematidae</taxon>
        <taxon>Steinernema</taxon>
    </lineage>
</organism>
<dbReference type="AlphaFoldDB" id="A0A4U5P0I5"/>
<reference evidence="7 8" key="1">
    <citation type="journal article" date="2015" name="Genome Biol.">
        <title>Comparative genomics of Steinernema reveals deeply conserved gene regulatory networks.</title>
        <authorList>
            <person name="Dillman A.R."/>
            <person name="Macchietto M."/>
            <person name="Porter C.F."/>
            <person name="Rogers A."/>
            <person name="Williams B."/>
            <person name="Antoshechkin I."/>
            <person name="Lee M.M."/>
            <person name="Goodwin Z."/>
            <person name="Lu X."/>
            <person name="Lewis E.E."/>
            <person name="Goodrich-Blair H."/>
            <person name="Stock S.P."/>
            <person name="Adams B.J."/>
            <person name="Sternberg P.W."/>
            <person name="Mortazavi A."/>
        </authorList>
    </citation>
    <scope>NUCLEOTIDE SEQUENCE [LARGE SCALE GENOMIC DNA]</scope>
    <source>
        <strain evidence="7 8">ALL</strain>
    </source>
</reference>
<dbReference type="OrthoDB" id="2122982at2759"/>